<feature type="non-terminal residue" evidence="3">
    <location>
        <position position="1"/>
    </location>
</feature>
<feature type="coiled-coil region" evidence="1">
    <location>
        <begin position="24"/>
        <end position="51"/>
    </location>
</feature>
<protein>
    <submittedName>
        <fullName evidence="3">Uncharacterized protein</fullName>
    </submittedName>
</protein>
<organism evidence="3 4">
    <name type="scientific">Coemansia interrupta</name>
    <dbReference type="NCBI Taxonomy" id="1126814"/>
    <lineage>
        <taxon>Eukaryota</taxon>
        <taxon>Fungi</taxon>
        <taxon>Fungi incertae sedis</taxon>
        <taxon>Zoopagomycota</taxon>
        <taxon>Kickxellomycotina</taxon>
        <taxon>Kickxellomycetes</taxon>
        <taxon>Kickxellales</taxon>
        <taxon>Kickxellaceae</taxon>
        <taxon>Coemansia</taxon>
    </lineage>
</organism>
<dbReference type="AlphaFoldDB" id="A0A9W8H4I3"/>
<reference evidence="3" key="1">
    <citation type="submission" date="2022-07" db="EMBL/GenBank/DDBJ databases">
        <title>Phylogenomic reconstructions and comparative analyses of Kickxellomycotina fungi.</title>
        <authorList>
            <person name="Reynolds N.K."/>
            <person name="Stajich J.E."/>
            <person name="Barry K."/>
            <person name="Grigoriev I.V."/>
            <person name="Crous P."/>
            <person name="Smith M.E."/>
        </authorList>
    </citation>
    <scope>NUCLEOTIDE SEQUENCE</scope>
    <source>
        <strain evidence="3">BCRC 34489</strain>
    </source>
</reference>
<name>A0A9W8H4I3_9FUNG</name>
<evidence type="ECO:0000313" key="4">
    <source>
        <dbReference type="Proteomes" id="UP001140172"/>
    </source>
</evidence>
<evidence type="ECO:0000313" key="3">
    <source>
        <dbReference type="EMBL" id="KAJ2777713.1"/>
    </source>
</evidence>
<dbReference type="Proteomes" id="UP001140172">
    <property type="component" value="Unassembled WGS sequence"/>
</dbReference>
<sequence length="301" mass="32911">VTTTSSKQTGAKRHPKVVALTIGEIEYKRRITEIEAMLDAANKNMARLQATHQNRIDLLVANVSAKNSTIYKLETALENMGKDMVGIQAARECEKDRIIAGLEEMLANARVNETNLVAAHEKETNLAATGASEKDAQIIKLQKDLEAAHQSVQAFAELDKVRITKVYHKVADLNSSLVAARKARYNFTMWRKQEKRHAIRIRAVNTSPSAESIPQANSGSGVALPFGAGSHASDSGMEVEPAHQANIGSGVSSEHGVDLYARGTKRDNVELTLRANAVNGMVPLFCMNNDHTNAMKKRRFA</sequence>
<keyword evidence="4" id="KW-1185">Reference proteome</keyword>
<keyword evidence="1" id="KW-0175">Coiled coil</keyword>
<gene>
    <name evidence="3" type="ORF">GGI15_004419</name>
</gene>
<feature type="region of interest" description="Disordered" evidence="2">
    <location>
        <begin position="226"/>
        <end position="253"/>
    </location>
</feature>
<dbReference type="EMBL" id="JANBUM010000396">
    <property type="protein sequence ID" value="KAJ2777713.1"/>
    <property type="molecule type" value="Genomic_DNA"/>
</dbReference>
<accession>A0A9W8H4I3</accession>
<comment type="caution">
    <text evidence="3">The sequence shown here is derived from an EMBL/GenBank/DDBJ whole genome shotgun (WGS) entry which is preliminary data.</text>
</comment>
<evidence type="ECO:0000256" key="2">
    <source>
        <dbReference type="SAM" id="MobiDB-lite"/>
    </source>
</evidence>
<evidence type="ECO:0000256" key="1">
    <source>
        <dbReference type="SAM" id="Coils"/>
    </source>
</evidence>
<proteinExistence type="predicted"/>